<keyword evidence="8" id="KW-1185">Reference proteome</keyword>
<evidence type="ECO:0000313" key="8">
    <source>
        <dbReference type="Proteomes" id="UP001202248"/>
    </source>
</evidence>
<feature type="domain" description="Methylamine utilisation protein MauE" evidence="6">
    <location>
        <begin position="5"/>
        <end position="81"/>
    </location>
</feature>
<organism evidence="7 8">
    <name type="scientific">Niabella ginsengisoli</name>
    <dbReference type="NCBI Taxonomy" id="522298"/>
    <lineage>
        <taxon>Bacteria</taxon>
        <taxon>Pseudomonadati</taxon>
        <taxon>Bacteroidota</taxon>
        <taxon>Chitinophagia</taxon>
        <taxon>Chitinophagales</taxon>
        <taxon>Chitinophagaceae</taxon>
        <taxon>Niabella</taxon>
    </lineage>
</organism>
<dbReference type="Proteomes" id="UP001202248">
    <property type="component" value="Unassembled WGS sequence"/>
</dbReference>
<keyword evidence="3 5" id="KW-1133">Transmembrane helix</keyword>
<feature type="transmembrane region" description="Helical" evidence="5">
    <location>
        <begin position="64"/>
        <end position="83"/>
    </location>
</feature>
<protein>
    <submittedName>
        <fullName evidence="7">DoxX family protein</fullName>
    </submittedName>
</protein>
<dbReference type="InterPro" id="IPR009908">
    <property type="entry name" value="Methylamine_util_MauE"/>
</dbReference>
<evidence type="ECO:0000256" key="4">
    <source>
        <dbReference type="ARBA" id="ARBA00023136"/>
    </source>
</evidence>
<keyword evidence="2 5" id="KW-0812">Transmembrane</keyword>
<evidence type="ECO:0000256" key="5">
    <source>
        <dbReference type="SAM" id="Phobius"/>
    </source>
</evidence>
<name>A0ABS9SIE7_9BACT</name>
<dbReference type="PANTHER" id="PTHR36974:SF1">
    <property type="entry name" value="DOXX FAMILY MEMBRANE PROTEIN"/>
    <property type="match status" value="1"/>
</dbReference>
<evidence type="ECO:0000256" key="3">
    <source>
        <dbReference type="ARBA" id="ARBA00022989"/>
    </source>
</evidence>
<accession>A0ABS9SIE7</accession>
<sequence>MQHISLYMMSLLYVLAGVNHFWHPRTYEKIMPPWVKWHKQVVIISGIFEIVLGLLLLIPFLQSFAAWGIILLLILIFPANIQMMLNYKASKNTKFWMTIVRLPLQIVLIWWAYTFTK</sequence>
<proteinExistence type="predicted"/>
<comment type="caution">
    <text evidence="7">The sequence shown here is derived from an EMBL/GenBank/DDBJ whole genome shotgun (WGS) entry which is preliminary data.</text>
</comment>
<dbReference type="EMBL" id="JAKWBL010000001">
    <property type="protein sequence ID" value="MCH5598143.1"/>
    <property type="molecule type" value="Genomic_DNA"/>
</dbReference>
<keyword evidence="4 5" id="KW-0472">Membrane</keyword>
<feature type="transmembrane region" description="Helical" evidence="5">
    <location>
        <begin position="95"/>
        <end position="113"/>
    </location>
</feature>
<feature type="transmembrane region" description="Helical" evidence="5">
    <location>
        <begin position="42"/>
        <end position="58"/>
    </location>
</feature>
<gene>
    <name evidence="7" type="ORF">MKP09_09585</name>
</gene>
<evidence type="ECO:0000256" key="1">
    <source>
        <dbReference type="ARBA" id="ARBA00004141"/>
    </source>
</evidence>
<feature type="transmembrane region" description="Helical" evidence="5">
    <location>
        <begin position="6"/>
        <end position="22"/>
    </location>
</feature>
<evidence type="ECO:0000256" key="2">
    <source>
        <dbReference type="ARBA" id="ARBA00022692"/>
    </source>
</evidence>
<evidence type="ECO:0000313" key="7">
    <source>
        <dbReference type="EMBL" id="MCH5598143.1"/>
    </source>
</evidence>
<dbReference type="RefSeq" id="WP_240827497.1">
    <property type="nucleotide sequence ID" value="NZ_JAKWBL010000001.1"/>
</dbReference>
<comment type="subcellular location">
    <subcellularLocation>
        <location evidence="1">Membrane</location>
        <topology evidence="1">Multi-pass membrane protein</topology>
    </subcellularLocation>
</comment>
<reference evidence="7 8" key="1">
    <citation type="submission" date="2022-02" db="EMBL/GenBank/DDBJ databases">
        <authorList>
            <person name="Min J."/>
        </authorList>
    </citation>
    <scope>NUCLEOTIDE SEQUENCE [LARGE SCALE GENOMIC DNA]</scope>
    <source>
        <strain evidence="7 8">GR10-1</strain>
    </source>
</reference>
<dbReference type="PANTHER" id="PTHR36974">
    <property type="entry name" value="MEMBRANE PROTEIN-RELATED"/>
    <property type="match status" value="1"/>
</dbReference>
<dbReference type="Pfam" id="PF07291">
    <property type="entry name" value="MauE"/>
    <property type="match status" value="1"/>
</dbReference>
<evidence type="ECO:0000259" key="6">
    <source>
        <dbReference type="Pfam" id="PF07291"/>
    </source>
</evidence>